<gene>
    <name evidence="3" type="ORF">N5A92_22715</name>
</gene>
<evidence type="ECO:0000313" key="3">
    <source>
        <dbReference type="EMBL" id="MCT7377839.1"/>
    </source>
</evidence>
<comment type="caution">
    <text evidence="3">The sequence shown here is derived from an EMBL/GenBank/DDBJ whole genome shotgun (WGS) entry which is preliminary data.</text>
</comment>
<dbReference type="Proteomes" id="UP001320831">
    <property type="component" value="Unassembled WGS sequence"/>
</dbReference>
<sequence>MALLSFRTRNPQRDRDTDRGRIDRLLQFLRQLHAEIDAERSGLEARYEKAQTSAAFALEAFENGGGEELASKADNLTVTMQRYHARVAALEKQIAFVEGAEMEARAFHDALSGVDPEKREGGTGSTSSGNVAQPAHD</sequence>
<evidence type="ECO:0000256" key="2">
    <source>
        <dbReference type="SAM" id="MobiDB-lite"/>
    </source>
</evidence>
<evidence type="ECO:0000313" key="4">
    <source>
        <dbReference type="Proteomes" id="UP001320831"/>
    </source>
</evidence>
<accession>A0ABT2LXC7</accession>
<feature type="coiled-coil region" evidence="1">
    <location>
        <begin position="73"/>
        <end position="100"/>
    </location>
</feature>
<dbReference type="EMBL" id="JAOCZP010000009">
    <property type="protein sequence ID" value="MCT7377839.1"/>
    <property type="molecule type" value="Genomic_DNA"/>
</dbReference>
<proteinExistence type="predicted"/>
<keyword evidence="4" id="KW-1185">Reference proteome</keyword>
<organism evidence="3 4">
    <name type="scientific">Chelativorans salis</name>
    <dbReference type="NCBI Taxonomy" id="2978478"/>
    <lineage>
        <taxon>Bacteria</taxon>
        <taxon>Pseudomonadati</taxon>
        <taxon>Pseudomonadota</taxon>
        <taxon>Alphaproteobacteria</taxon>
        <taxon>Hyphomicrobiales</taxon>
        <taxon>Phyllobacteriaceae</taxon>
        <taxon>Chelativorans</taxon>
    </lineage>
</organism>
<name>A0ABT2LXC7_9HYPH</name>
<dbReference type="RefSeq" id="WP_260906535.1">
    <property type="nucleotide sequence ID" value="NZ_JAOCZP010000009.1"/>
</dbReference>
<keyword evidence="1" id="KW-0175">Coiled coil</keyword>
<feature type="region of interest" description="Disordered" evidence="2">
    <location>
        <begin position="108"/>
        <end position="137"/>
    </location>
</feature>
<protein>
    <submittedName>
        <fullName evidence="3">Uncharacterized protein</fullName>
    </submittedName>
</protein>
<evidence type="ECO:0000256" key="1">
    <source>
        <dbReference type="SAM" id="Coils"/>
    </source>
</evidence>
<reference evidence="3 4" key="1">
    <citation type="submission" date="2022-09" db="EMBL/GenBank/DDBJ databases">
        <title>Chelativorans salina sp. nov., a novel slightly halophilic bacterium isolated from a saline lake sediment enrichment.</title>
        <authorList>
            <person name="Gao L."/>
            <person name="Fang B.-Z."/>
            <person name="Li W.-J."/>
        </authorList>
    </citation>
    <scope>NUCLEOTIDE SEQUENCE [LARGE SCALE GENOMIC DNA]</scope>
    <source>
        <strain evidence="3 4">EGI FJ00035</strain>
    </source>
</reference>